<evidence type="ECO:0000313" key="4">
    <source>
        <dbReference type="Proteomes" id="UP001304298"/>
    </source>
</evidence>
<protein>
    <submittedName>
        <fullName evidence="3">Carbohydrate binding domain-containing protein</fullName>
    </submittedName>
</protein>
<dbReference type="Pfam" id="PF02018">
    <property type="entry name" value="CBM_4_9"/>
    <property type="match status" value="1"/>
</dbReference>
<evidence type="ECO:0000313" key="3">
    <source>
        <dbReference type="EMBL" id="MEA5366107.1"/>
    </source>
</evidence>
<evidence type="ECO:0000259" key="2">
    <source>
        <dbReference type="Pfam" id="PF02018"/>
    </source>
</evidence>
<organism evidence="3 4">
    <name type="scientific">Amycolatopsis heterodermiae</name>
    <dbReference type="NCBI Taxonomy" id="3110235"/>
    <lineage>
        <taxon>Bacteria</taxon>
        <taxon>Bacillati</taxon>
        <taxon>Actinomycetota</taxon>
        <taxon>Actinomycetes</taxon>
        <taxon>Pseudonocardiales</taxon>
        <taxon>Pseudonocardiaceae</taxon>
        <taxon>Amycolatopsis</taxon>
    </lineage>
</organism>
<dbReference type="Proteomes" id="UP001304298">
    <property type="component" value="Unassembled WGS sequence"/>
</dbReference>
<proteinExistence type="predicted"/>
<dbReference type="Gene3D" id="2.60.120.260">
    <property type="entry name" value="Galactose-binding domain-like"/>
    <property type="match status" value="1"/>
</dbReference>
<dbReference type="SUPFAM" id="SSF49785">
    <property type="entry name" value="Galactose-binding domain-like"/>
    <property type="match status" value="1"/>
</dbReference>
<accession>A0ABU5RII8</accession>
<dbReference type="RefSeq" id="WP_323335119.1">
    <property type="nucleotide sequence ID" value="NZ_JAYFSI010000014.1"/>
</dbReference>
<keyword evidence="4" id="KW-1185">Reference proteome</keyword>
<gene>
    <name evidence="3" type="ORF">VA596_41725</name>
</gene>
<comment type="caution">
    <text evidence="3">The sequence shown here is derived from an EMBL/GenBank/DDBJ whole genome shotgun (WGS) entry which is preliminary data.</text>
</comment>
<sequence length="1082" mass="115352">MAQFPDVPEDNLYELFLGPGNGWVNVTSDLYNRDGCSLTRGFTSERASGAASPQSCGFTLKNHTGKYSPRNVLGPYYGSFGQNTPVRVSTRVVKDTFTRTVNDSWGGADTGDLWNYYYWSGAGASGADFDVASGKGTQVVSGTNQYRIATMQTLLYRDVEIRATVSLSTSDVTGGNVEPLNLILSGQGLAGAGGTDYFVLSMKVTASEAITVRLNHYDGTEIAPTTTLALTYTGAPLRAAFQMEGQVLRAKVWLASGPEPYAWDIEGSTAIDAYIDRPAGWVGIRSGVATGNTNTPVTFSYDDFEVRLNRYHGEVSSWPSQWDSSGNDVYIPIEAGGIRRRLSRGQASLVSPVTRANQDQKFVFDPGSPPHVLYYPVEDPSGSTVVASGLPNVAPMVITGAGKPQFGADSSYDGSAPFGKPNGSRWTSPVVNVAATGEVQLMFLLSTPSTGEVDLGTFTQLVCSGTIGYIDLFYHTGSGGDLEIKFYDQNRTLITSSGSLDVNVDGRPMIVSLELTQNGSNVDWKLAWFPKGDAAGTTTSGSVSTRTIGAPRQLLISPYTQITGSAIGHVMVRNDIISVFTFSPQLGGYAGEFVTSRVERLCQENDDIPIASYQSSIRAFTQVGVQGRKTLLDLLDEAVKADLGYLNESRNVIGFVHRYGRSLYNQDPVLTLDYDTGQVQPPFGQVDDDQLLVNDFTAKRTDGSSYRATQETGPLALTSPTNGAGVGRYADEQEYNVAFDGDLPDIATWKVHLGTNDAPRYPRVTVNLAKLAKVSKQLYVDALSVNLQDRIQIVNPKALIINGTISQIVPGYTENLAGKQHEITFVCVPGTPYEVVEVAKETGDSNPWVFRADTDGSVVTTAATAGATSLAVATPSGPPWTTAADDFPIYLDVNGVMVRATACANTNLANTDFEAGISPWVSFGASSFTQSSTQKHSGSFSGRIVPDGVTANVGVNSEKIGVTAGLKVTVSTWVWFTNTVTGNYCAGITWLDANNNSLGVSTAFVSATAATWTQVSNTFTAPAGAASAQVTAFLQGTPAAGQIWYIDDCSLTGPQRFTVDALPVARASGLPVSVWHLPVLAQ</sequence>
<dbReference type="EMBL" id="JAYFSI010000014">
    <property type="protein sequence ID" value="MEA5366107.1"/>
    <property type="molecule type" value="Genomic_DNA"/>
</dbReference>
<feature type="domain" description="CBM-cenC" evidence="2">
    <location>
        <begin position="908"/>
        <end position="1035"/>
    </location>
</feature>
<keyword evidence="1" id="KW-0378">Hydrolase</keyword>
<evidence type="ECO:0000256" key="1">
    <source>
        <dbReference type="ARBA" id="ARBA00022801"/>
    </source>
</evidence>
<reference evidence="3 4" key="1">
    <citation type="submission" date="2023-12" db="EMBL/GenBank/DDBJ databases">
        <title>Amycolatopsis sp. V23-08.</title>
        <authorList>
            <person name="Somphong A."/>
        </authorList>
    </citation>
    <scope>NUCLEOTIDE SEQUENCE [LARGE SCALE GENOMIC DNA]</scope>
    <source>
        <strain evidence="3 4">V23-08</strain>
    </source>
</reference>
<dbReference type="InterPro" id="IPR008979">
    <property type="entry name" value="Galactose-bd-like_sf"/>
</dbReference>
<name>A0ABU5RII8_9PSEU</name>
<dbReference type="InterPro" id="IPR003305">
    <property type="entry name" value="CenC_carb-bd"/>
</dbReference>